<protein>
    <recommendedName>
        <fullName evidence="4">Secreted protein</fullName>
    </recommendedName>
</protein>
<accession>A0ABW8J6D9</accession>
<dbReference type="Proteomes" id="UP001620339">
    <property type="component" value="Unassembled WGS sequence"/>
</dbReference>
<evidence type="ECO:0000313" key="2">
    <source>
        <dbReference type="EMBL" id="MFK2876704.1"/>
    </source>
</evidence>
<evidence type="ECO:0000313" key="3">
    <source>
        <dbReference type="Proteomes" id="UP001620339"/>
    </source>
</evidence>
<feature type="chain" id="PRO_5047346088" description="Secreted protein" evidence="1">
    <location>
        <begin position="24"/>
        <end position="168"/>
    </location>
</feature>
<reference evidence="2 3" key="1">
    <citation type="submission" date="2020-10" db="EMBL/GenBank/DDBJ databases">
        <title>Phylogeny of dyella-like bacteria.</title>
        <authorList>
            <person name="Fu J."/>
        </authorList>
    </citation>
    <scope>NUCLEOTIDE SEQUENCE [LARGE SCALE GENOMIC DNA]</scope>
    <source>
        <strain evidence="2 3">KACC 19113</strain>
    </source>
</reference>
<organism evidence="2 3">
    <name type="scientific">Rhodanobacter hydrolyticus</name>
    <dbReference type="NCBI Taxonomy" id="2250595"/>
    <lineage>
        <taxon>Bacteria</taxon>
        <taxon>Pseudomonadati</taxon>
        <taxon>Pseudomonadota</taxon>
        <taxon>Gammaproteobacteria</taxon>
        <taxon>Lysobacterales</taxon>
        <taxon>Rhodanobacteraceae</taxon>
        <taxon>Rhodanobacter</taxon>
    </lineage>
</organism>
<comment type="caution">
    <text evidence="2">The sequence shown here is derived from an EMBL/GenBank/DDBJ whole genome shotgun (WGS) entry which is preliminary data.</text>
</comment>
<proteinExistence type="predicted"/>
<dbReference type="EMBL" id="JADIKK010000008">
    <property type="protein sequence ID" value="MFK2876704.1"/>
    <property type="molecule type" value="Genomic_DNA"/>
</dbReference>
<gene>
    <name evidence="2" type="ORF">ISP25_06450</name>
</gene>
<dbReference type="RefSeq" id="WP_192154839.1">
    <property type="nucleotide sequence ID" value="NZ_JADIKK010000008.1"/>
</dbReference>
<sequence length="168" mass="18664">MKSISTFIMLMILGFLCIDTAPAATAQTQNLQVSCGHSAMILRCTTEQCHATSLQLISHDHGTFKALDIHSPQGLEQYTAVGLTCSKATDGTPYFVVQYGQLPEGCEFCEWFHIYNTQGNLLTHSTPAILTDNSLPDGRQQFPNNREFNAMNRKLGLGRPRVQYIQSH</sequence>
<name>A0ABW8J6D9_9GAMM</name>
<keyword evidence="1" id="KW-0732">Signal</keyword>
<evidence type="ECO:0008006" key="4">
    <source>
        <dbReference type="Google" id="ProtNLM"/>
    </source>
</evidence>
<feature type="signal peptide" evidence="1">
    <location>
        <begin position="1"/>
        <end position="23"/>
    </location>
</feature>
<evidence type="ECO:0000256" key="1">
    <source>
        <dbReference type="SAM" id="SignalP"/>
    </source>
</evidence>
<keyword evidence="3" id="KW-1185">Reference proteome</keyword>